<organism evidence="2 3">
    <name type="scientific">Stylonychia lemnae</name>
    <name type="common">Ciliate</name>
    <dbReference type="NCBI Taxonomy" id="5949"/>
    <lineage>
        <taxon>Eukaryota</taxon>
        <taxon>Sar</taxon>
        <taxon>Alveolata</taxon>
        <taxon>Ciliophora</taxon>
        <taxon>Intramacronucleata</taxon>
        <taxon>Spirotrichea</taxon>
        <taxon>Stichotrichia</taxon>
        <taxon>Sporadotrichida</taxon>
        <taxon>Oxytrichidae</taxon>
        <taxon>Stylonychinae</taxon>
        <taxon>Stylonychia</taxon>
    </lineage>
</organism>
<reference evidence="2 3" key="1">
    <citation type="submission" date="2014-06" db="EMBL/GenBank/DDBJ databases">
        <authorList>
            <person name="Swart Estienne"/>
        </authorList>
    </citation>
    <scope>NUCLEOTIDE SEQUENCE [LARGE SCALE GENOMIC DNA]</scope>
    <source>
        <strain evidence="2 3">130c</strain>
    </source>
</reference>
<evidence type="ECO:0000313" key="3">
    <source>
        <dbReference type="Proteomes" id="UP000039865"/>
    </source>
</evidence>
<name>A0A077ZQ66_STYLE</name>
<accession>A0A077ZQ66</accession>
<feature type="region of interest" description="Disordered" evidence="1">
    <location>
        <begin position="1234"/>
        <end position="1294"/>
    </location>
</feature>
<keyword evidence="3" id="KW-1185">Reference proteome</keyword>
<feature type="region of interest" description="Disordered" evidence="1">
    <location>
        <begin position="585"/>
        <end position="607"/>
    </location>
</feature>
<feature type="region of interest" description="Disordered" evidence="1">
    <location>
        <begin position="381"/>
        <end position="412"/>
    </location>
</feature>
<evidence type="ECO:0000313" key="2">
    <source>
        <dbReference type="EMBL" id="CDW71525.1"/>
    </source>
</evidence>
<feature type="region of interest" description="Disordered" evidence="1">
    <location>
        <begin position="799"/>
        <end position="865"/>
    </location>
</feature>
<evidence type="ECO:0000256" key="1">
    <source>
        <dbReference type="SAM" id="MobiDB-lite"/>
    </source>
</evidence>
<dbReference type="EMBL" id="CCKQ01000450">
    <property type="protein sequence ID" value="CDW71525.1"/>
    <property type="molecule type" value="Genomic_DNA"/>
</dbReference>
<feature type="compositionally biased region" description="Basic residues" evidence="1">
    <location>
        <begin position="1242"/>
        <end position="1251"/>
    </location>
</feature>
<feature type="compositionally biased region" description="Polar residues" evidence="1">
    <location>
        <begin position="984"/>
        <end position="997"/>
    </location>
</feature>
<feature type="region of interest" description="Disordered" evidence="1">
    <location>
        <begin position="984"/>
        <end position="1108"/>
    </location>
</feature>
<dbReference type="OrthoDB" id="10692204at2759"/>
<dbReference type="Proteomes" id="UP000039865">
    <property type="component" value="Unassembled WGS sequence"/>
</dbReference>
<sequence length="1321" mass="151402">MSTDDQARASSLSFYRRFKRVNKQFQDHSEDKENDQSSSFYLTNQNCSKSVLIQNSKTQKFSKNAINKTQNQYDSSPESLNRCDTKSDLHGNSFINAQNTLRSPISSNILLPSTKSNIQNQKDLNRNSSKLSQNKYLKQVLQAQQDQNQNKQQQHLLNQQLQLNSNENSSFLQINSGKEMIYPQSHQSSVYQTLNAGNINLNNQQISCRTALPVIGGDNQNSNAIQQEIQSLWSQPNHNQKLDQEKYNIFNDDCNMRRLALMNSSNKKRNSQRKRYNVNQELSPVSSQSGLLINGLGDQLSESQCRELQKLSKIQKASFTQHDKYKNHKPIKHHKNNTQVLTQKRCSIQIEQSISPQDYIKNGAKINSSDEEEDQIIKAGKLHHERSNSGNYKTNSHYTNNNSTQNNGNPNNIQRFIFLGTDSTITPSNINGNSTKNEFKQNLQQESLMDDSCGLNKYKNNANQQMKNQISPIQYQNNQGKILAINNNTVSDHNTLTIEHASPSISHQNQNTQNDQQYFQLTNQQISTIRKKMEAIAKELAETEEIGLDENTLMRLFDMKADKLLSMTQINKQFTFEENLNFPQLNQSQSQSNSNQSYNQHYYSNPYKQGSQNRIRIIEEQSSNNNSFNQRSISRQMTGNQQVDTFLTDQMDNRNQNLMNNVFKREGSNQTISPKSRKSNSAKFNEHFHNFNDEEATQNNGIMGRQKNLSKEFRDTFAVKDINSLSQSAIGINNQTLENLDQSCNNGVRLSVSNLKLNQTSGAGYLNGYGGDSTVIITNHNGCEESKYYTQNQFQDDSIGNHLLKSGSSNNRSRRSVGKSLRGSQLRGRSGLSNENSQKRSNRQSEDKTSIKQRSSSKKKYSTIKSRFMEHYKTQNSQIKKDHSLTIDNRESLNRHNQSSVLVDPFANDHLISLSDQFINNQAQIYVAPYRNIPNVSDGLQQSQKGLIPQLENSQQQQINLQQQNNQFLSGSNNIQVQYHTDNGSIQHSHNNRQLSKTPAFPGQTLNNPKSRQAVKSLKSRSLIAKRKSSTGKQSMQSNKQLTPSVSQLRQQRQNSAQSGLTQKSNNQLKETQMTNQSRFTHHRFDSQSNCSKSAHSKQNRKTQQSAPRCNCLQKLQITKETIKNALKVKYDARLKDMKHQFEAKFKKNEQIWKGRLDCHKQALQKEQLKSQELQYLIQEMSKRISKVEKKNKEFYSVIKKQGLQSNLNNTNSASFGAQQHSFVQKNDQQLQTDDLQEHQKGQRKRKRRGSKLAQRAYKKSSLTTEQNIQARIKDQSLSSLSSSEDDDLNTNQQENMGMLANSIKEDEDKLRRIEKILYKK</sequence>
<proteinExistence type="predicted"/>
<feature type="compositionally biased region" description="Low complexity" evidence="1">
    <location>
        <begin position="586"/>
        <end position="605"/>
    </location>
</feature>
<feature type="compositionally biased region" description="Low complexity" evidence="1">
    <location>
        <begin position="391"/>
        <end position="412"/>
    </location>
</feature>
<protein>
    <submittedName>
        <fullName evidence="2">Uncharacterized protein</fullName>
    </submittedName>
</protein>
<dbReference type="InParanoid" id="A0A077ZQ66"/>
<gene>
    <name evidence="2" type="primary">Contig7704.g8216</name>
    <name evidence="2" type="ORF">STYLEM_471</name>
</gene>
<dbReference type="OMA" id="DIHENKY"/>
<feature type="compositionally biased region" description="Polar residues" evidence="1">
    <location>
        <begin position="1261"/>
        <end position="1270"/>
    </location>
</feature>
<feature type="compositionally biased region" description="Polar residues" evidence="1">
    <location>
        <begin position="1031"/>
        <end position="1079"/>
    </location>
</feature>